<dbReference type="Pfam" id="PF13396">
    <property type="entry name" value="PLDc_N"/>
    <property type="match status" value="1"/>
</dbReference>
<dbReference type="Proteomes" id="UP000235994">
    <property type="component" value="Unassembled WGS sequence"/>
</dbReference>
<feature type="transmembrane region" description="Helical" evidence="13">
    <location>
        <begin position="12"/>
        <end position="29"/>
    </location>
</feature>
<evidence type="ECO:0000256" key="10">
    <source>
        <dbReference type="ARBA" id="ARBA00023209"/>
    </source>
</evidence>
<dbReference type="CDD" id="cd09163">
    <property type="entry name" value="PLDc_CLS_unchar2_2"/>
    <property type="match status" value="1"/>
</dbReference>
<name>A0A2N8KM92_9BURK</name>
<dbReference type="CDD" id="cd09157">
    <property type="entry name" value="PLDc_CLS_unchar2_1"/>
    <property type="match status" value="1"/>
</dbReference>
<evidence type="ECO:0000256" key="7">
    <source>
        <dbReference type="ARBA" id="ARBA00022989"/>
    </source>
</evidence>
<keyword evidence="6" id="KW-0677">Repeat</keyword>
<feature type="domain" description="PLD phosphodiesterase" evidence="14">
    <location>
        <begin position="398"/>
        <end position="425"/>
    </location>
</feature>
<evidence type="ECO:0000313" key="16">
    <source>
        <dbReference type="Proteomes" id="UP000235994"/>
    </source>
</evidence>
<dbReference type="PANTHER" id="PTHR21248:SF22">
    <property type="entry name" value="PHOSPHOLIPASE D"/>
    <property type="match status" value="1"/>
</dbReference>
<accession>A0A2N8KM92</accession>
<keyword evidence="16" id="KW-1185">Reference proteome</keyword>
<dbReference type="Pfam" id="PF13091">
    <property type="entry name" value="PLDc_2"/>
    <property type="match status" value="2"/>
</dbReference>
<gene>
    <name evidence="15" type="primary">cls</name>
    <name evidence="15" type="ORF">C1I89_10370</name>
</gene>
<sequence length="485" mass="53407">MDRIHAILIDYWPHLVFAISVVAGTGAAVHAAMTKQDVRAAIGWVGVALFSPLFGALFYFVAGINRIRKTRLSQQRDEAMVVDAEQVETAPVDVVQVSGPQFASLKVLGDRVSRFRLLGGNAVQPLAGGDEAYPAMLQAIREARHAVAMQSYIFDNDPIGREMAQALIEARARGVEVRVLIDAIGSKYSRPPIVRMLARGGVPVARFMTNPLGVLRMPYANLRSHRKVLVIDGRVGFTGGMNVRAAFVSALAGPATNRDTHFRVEGPIVTQLMSVFAHDWNFTTHESLPARPWFDPSAQPRSGRVPMRCVPSGPDRALGSSHNMLLGALAVAQRHVRIQSPYFLPDQTLIGALATAARRGVTVDIVIPGKNNLRLVDYAMTAQLDQVVRTGCRVWRSRGAFDHSKLMTVDDAWAYVGSSNLDPRSLRLNFELDTEIYDPEVARWIAARVDALIGQAKRETLESLHQAPFAKRLRNKVIWLATPYL</sequence>
<keyword evidence="4" id="KW-0808">Transferase</keyword>
<comment type="subcellular location">
    <subcellularLocation>
        <location evidence="1">Cell membrane</location>
        <topology evidence="1">Multi-pass membrane protein</topology>
    </subcellularLocation>
</comment>
<keyword evidence="11" id="KW-1208">Phospholipid metabolism</keyword>
<evidence type="ECO:0000256" key="1">
    <source>
        <dbReference type="ARBA" id="ARBA00004651"/>
    </source>
</evidence>
<evidence type="ECO:0000256" key="3">
    <source>
        <dbReference type="ARBA" id="ARBA00022516"/>
    </source>
</evidence>
<keyword evidence="8" id="KW-0443">Lipid metabolism</keyword>
<evidence type="ECO:0000256" key="6">
    <source>
        <dbReference type="ARBA" id="ARBA00022737"/>
    </source>
</evidence>
<dbReference type="SMART" id="SM00155">
    <property type="entry name" value="PLDc"/>
    <property type="match status" value="2"/>
</dbReference>
<keyword evidence="5 13" id="KW-0812">Transmembrane</keyword>
<keyword evidence="7 13" id="KW-1133">Transmembrane helix</keyword>
<reference evidence="15 16" key="1">
    <citation type="submission" date="2018-01" db="EMBL/GenBank/DDBJ databases">
        <title>The draft genome of an aniline degradation strain ANB-1.</title>
        <authorList>
            <person name="Zhang L."/>
            <person name="Jiang J."/>
        </authorList>
    </citation>
    <scope>NUCLEOTIDE SEQUENCE [LARGE SCALE GENOMIC DNA]</scope>
    <source>
        <strain evidence="15 16">ANB-1</strain>
    </source>
</reference>
<dbReference type="Gene3D" id="3.30.870.10">
    <property type="entry name" value="Endonuclease Chain A"/>
    <property type="match status" value="2"/>
</dbReference>
<dbReference type="AlphaFoldDB" id="A0A2N8KM92"/>
<evidence type="ECO:0000259" key="14">
    <source>
        <dbReference type="PROSITE" id="PS50035"/>
    </source>
</evidence>
<dbReference type="PANTHER" id="PTHR21248">
    <property type="entry name" value="CARDIOLIPIN SYNTHASE"/>
    <property type="match status" value="1"/>
</dbReference>
<keyword evidence="2" id="KW-1003">Cell membrane</keyword>
<dbReference type="EC" id="2.7.8.-" evidence="12"/>
<evidence type="ECO:0000256" key="4">
    <source>
        <dbReference type="ARBA" id="ARBA00022679"/>
    </source>
</evidence>
<keyword evidence="9 13" id="KW-0472">Membrane</keyword>
<keyword evidence="10" id="KW-0594">Phospholipid biosynthesis</keyword>
<dbReference type="EMBL" id="POQS01000002">
    <property type="protein sequence ID" value="PND34574.1"/>
    <property type="molecule type" value="Genomic_DNA"/>
</dbReference>
<dbReference type="GO" id="GO:0005886">
    <property type="term" value="C:plasma membrane"/>
    <property type="evidence" value="ECO:0007669"/>
    <property type="project" value="UniProtKB-SubCell"/>
</dbReference>
<dbReference type="PROSITE" id="PS50035">
    <property type="entry name" value="PLD"/>
    <property type="match status" value="2"/>
</dbReference>
<dbReference type="InterPro" id="IPR027379">
    <property type="entry name" value="CLS_N"/>
</dbReference>
<dbReference type="InterPro" id="IPR022924">
    <property type="entry name" value="Cardiolipin_synthase"/>
</dbReference>
<dbReference type="GO" id="GO:0032049">
    <property type="term" value="P:cardiolipin biosynthetic process"/>
    <property type="evidence" value="ECO:0007669"/>
    <property type="project" value="UniProtKB-UniRule"/>
</dbReference>
<evidence type="ECO:0000313" key="15">
    <source>
        <dbReference type="EMBL" id="PND34574.1"/>
    </source>
</evidence>
<organism evidence="15 16">
    <name type="scientific">Achromobacter pulmonis</name>
    <dbReference type="NCBI Taxonomy" id="1389932"/>
    <lineage>
        <taxon>Bacteria</taxon>
        <taxon>Pseudomonadati</taxon>
        <taxon>Pseudomonadota</taxon>
        <taxon>Betaproteobacteria</taxon>
        <taxon>Burkholderiales</taxon>
        <taxon>Alcaligenaceae</taxon>
        <taxon>Achromobacter</taxon>
    </lineage>
</organism>
<evidence type="ECO:0000256" key="8">
    <source>
        <dbReference type="ARBA" id="ARBA00023098"/>
    </source>
</evidence>
<feature type="transmembrane region" description="Helical" evidence="13">
    <location>
        <begin position="41"/>
        <end position="62"/>
    </location>
</feature>
<evidence type="ECO:0000256" key="5">
    <source>
        <dbReference type="ARBA" id="ARBA00022692"/>
    </source>
</evidence>
<dbReference type="RefSeq" id="WP_102772637.1">
    <property type="nucleotide sequence ID" value="NZ_POQS01000002.1"/>
</dbReference>
<evidence type="ECO:0000256" key="9">
    <source>
        <dbReference type="ARBA" id="ARBA00023136"/>
    </source>
</evidence>
<keyword evidence="3" id="KW-0444">Lipid biosynthesis</keyword>
<dbReference type="GO" id="GO:0008808">
    <property type="term" value="F:cardiolipin synthase activity"/>
    <property type="evidence" value="ECO:0007669"/>
    <property type="project" value="UniProtKB-UniRule"/>
</dbReference>
<evidence type="ECO:0000256" key="11">
    <source>
        <dbReference type="ARBA" id="ARBA00023264"/>
    </source>
</evidence>
<protein>
    <recommendedName>
        <fullName evidence="12">Cardiolipin synthase</fullName>
        <ecNumber evidence="12">2.7.8.-</ecNumber>
    </recommendedName>
</protein>
<comment type="caution">
    <text evidence="15">The sequence shown here is derived from an EMBL/GenBank/DDBJ whole genome shotgun (WGS) entry which is preliminary data.</text>
</comment>
<dbReference type="NCBIfam" id="TIGR04265">
    <property type="entry name" value="bac_cardiolipin"/>
    <property type="match status" value="1"/>
</dbReference>
<dbReference type="InterPro" id="IPR025202">
    <property type="entry name" value="PLD-like_dom"/>
</dbReference>
<proteinExistence type="predicted"/>
<evidence type="ECO:0000256" key="12">
    <source>
        <dbReference type="NCBIfam" id="TIGR04265"/>
    </source>
</evidence>
<evidence type="ECO:0000256" key="13">
    <source>
        <dbReference type="SAM" id="Phobius"/>
    </source>
</evidence>
<dbReference type="InterPro" id="IPR001736">
    <property type="entry name" value="PLipase_D/transphosphatidylase"/>
</dbReference>
<evidence type="ECO:0000256" key="2">
    <source>
        <dbReference type="ARBA" id="ARBA00022475"/>
    </source>
</evidence>
<dbReference type="SUPFAM" id="SSF56024">
    <property type="entry name" value="Phospholipase D/nuclease"/>
    <property type="match status" value="2"/>
</dbReference>
<feature type="domain" description="PLD phosphodiesterase" evidence="14">
    <location>
        <begin position="220"/>
        <end position="247"/>
    </location>
</feature>